<name>A0A5C6KJA6_PARDI</name>
<accession>A0A5C6KJA6</accession>
<evidence type="ECO:0000313" key="3">
    <source>
        <dbReference type="EMBL" id="TWV62903.1"/>
    </source>
</evidence>
<dbReference type="AlphaFoldDB" id="A0A5C6KJA6"/>
<reference evidence="3 4" key="1">
    <citation type="submission" date="2019-07" db="EMBL/GenBank/DDBJ databases">
        <title>Genome sequencing of Parabacteroides distasonis iSURF_7.</title>
        <authorList>
            <person name="Degefu H.N."/>
            <person name="Ruoff K.L."/>
            <person name="Price C.E."/>
            <person name="Valls R.A."/>
            <person name="O'Toole G.A."/>
        </authorList>
    </citation>
    <scope>NUCLEOTIDE SEQUENCE [LARGE SCALE GENOMIC DNA]</scope>
    <source>
        <strain evidence="3 4">CFPLTA003_1B</strain>
    </source>
</reference>
<dbReference type="EMBL" id="VOHW01000003">
    <property type="protein sequence ID" value="TWV62903.1"/>
    <property type="molecule type" value="Genomic_DNA"/>
</dbReference>
<keyword evidence="1" id="KW-0732">Signal</keyword>
<dbReference type="GO" id="GO:0009279">
    <property type="term" value="C:cell outer membrane"/>
    <property type="evidence" value="ECO:0007669"/>
    <property type="project" value="UniProtKB-SubCell"/>
</dbReference>
<feature type="signal peptide" evidence="1">
    <location>
        <begin position="1"/>
        <end position="19"/>
    </location>
</feature>
<dbReference type="Pfam" id="PF14322">
    <property type="entry name" value="SusD-like_3"/>
    <property type="match status" value="1"/>
</dbReference>
<dbReference type="SUPFAM" id="SSF48452">
    <property type="entry name" value="TPR-like"/>
    <property type="match status" value="2"/>
</dbReference>
<protein>
    <submittedName>
        <fullName evidence="3">RagB/SusD family nutrient uptake outer membrane protein</fullName>
    </submittedName>
</protein>
<feature type="domain" description="SusD-like N-terminal" evidence="2">
    <location>
        <begin position="285"/>
        <end position="419"/>
    </location>
</feature>
<evidence type="ECO:0000313" key="4">
    <source>
        <dbReference type="Proteomes" id="UP000315827"/>
    </source>
</evidence>
<dbReference type="Gene3D" id="1.25.40.390">
    <property type="match status" value="2"/>
</dbReference>
<proteinExistence type="predicted"/>
<gene>
    <name evidence="3" type="ORF">FSA05_07680</name>
</gene>
<dbReference type="Proteomes" id="UP000315827">
    <property type="component" value="Unassembled WGS sequence"/>
</dbReference>
<evidence type="ECO:0000259" key="2">
    <source>
        <dbReference type="Pfam" id="PF14322"/>
    </source>
</evidence>
<organism evidence="3 4">
    <name type="scientific">Parabacteroides distasonis</name>
    <dbReference type="NCBI Taxonomy" id="823"/>
    <lineage>
        <taxon>Bacteria</taxon>
        <taxon>Pseudomonadati</taxon>
        <taxon>Bacteroidota</taxon>
        <taxon>Bacteroidia</taxon>
        <taxon>Bacteroidales</taxon>
        <taxon>Tannerellaceae</taxon>
        <taxon>Parabacteroides</taxon>
    </lineage>
</organism>
<sequence>MNKWLLGVAMLLSSLFSYAQSPQAMNFQAVARNAGGNPISDKEVGIKIEIVQGSASGTTVYGETHHTTTAKNGVVNLQIGNGTAINGIFTEIDWSQSPYYLRISMDTDGGGNYKEMSTSQMLSVPYALYAERAGNVKEEVPNFLVMPVNGPAAQILTGLNLDLSGPSPYFFVKYLNDTDQEVTMEIEGLPKGISINDESSESGPFGREISIYNFITDEYALEGHYSCALILKNKYGVTKRYPFIYKVSGTGVYPESHWDTDEKVLTALNDIAIVSHDLQHKNGDTDYAFMTGSHTSSSDSEKVFITKTYTPESAGLYDLWTYPYAKAIKQSNNLLEGLAQNTSSDITENVKANAIKQAKAIRAYSHLILTTWFGRVPLVLKTLSLPESTSVTQSNRSDVLDAVITDFEEAKDVLPLIKKEDGMPTIELTAKDIQILLYEAQLLKGNWQAASAIQAKSGILAFIKKIADWKLNPTAQITEASLMEEYMNNYHSTYKRGNLYLNILNYSAKYFNMDAYKALLPIPQEEMDRNPNLTQNGGY</sequence>
<comment type="caution">
    <text evidence="3">The sequence shown here is derived from an EMBL/GenBank/DDBJ whole genome shotgun (WGS) entry which is preliminary data.</text>
</comment>
<dbReference type="RefSeq" id="WP_146375282.1">
    <property type="nucleotide sequence ID" value="NZ_VOHW01000003.1"/>
</dbReference>
<dbReference type="InterPro" id="IPR011990">
    <property type="entry name" value="TPR-like_helical_dom_sf"/>
</dbReference>
<dbReference type="InterPro" id="IPR033985">
    <property type="entry name" value="SusD-like_N"/>
</dbReference>
<evidence type="ECO:0000256" key="1">
    <source>
        <dbReference type="SAM" id="SignalP"/>
    </source>
</evidence>
<feature type="chain" id="PRO_5022932539" evidence="1">
    <location>
        <begin position="20"/>
        <end position="539"/>
    </location>
</feature>